<evidence type="ECO:0000256" key="3">
    <source>
        <dbReference type="ARBA" id="ARBA00022679"/>
    </source>
</evidence>
<dbReference type="InterPro" id="IPR057596">
    <property type="entry name" value="RDRP_core"/>
</dbReference>
<gene>
    <name evidence="11" type="ORF">AXG93_1774s1090</name>
</gene>
<dbReference type="PROSITE" id="PS50102">
    <property type="entry name" value="RRM"/>
    <property type="match status" value="1"/>
</dbReference>
<dbReference type="InterPro" id="IPR012677">
    <property type="entry name" value="Nucleotide-bd_a/b_plait_sf"/>
</dbReference>
<dbReference type="InterPro" id="IPR000504">
    <property type="entry name" value="RRM_dom"/>
</dbReference>
<keyword evidence="3 9" id="KW-0808">Transferase</keyword>
<evidence type="ECO:0000256" key="5">
    <source>
        <dbReference type="ARBA" id="ARBA00022884"/>
    </source>
</evidence>
<keyword evidence="6 9" id="KW-0943">RNA-mediated gene silencing</keyword>
<accession>A0A176W1R1</accession>
<proteinExistence type="inferred from homology"/>
<dbReference type="InterPro" id="IPR007855">
    <property type="entry name" value="RDRP"/>
</dbReference>
<keyword evidence="2 9" id="KW-0696">RNA-directed RNA polymerase</keyword>
<dbReference type="Pfam" id="PF24572">
    <property type="entry name" value="RBD_RDR6"/>
    <property type="match status" value="1"/>
</dbReference>
<evidence type="ECO:0000256" key="6">
    <source>
        <dbReference type="ARBA" id="ARBA00023158"/>
    </source>
</evidence>
<evidence type="ECO:0000313" key="11">
    <source>
        <dbReference type="EMBL" id="OAE27000.1"/>
    </source>
</evidence>
<evidence type="ECO:0000313" key="12">
    <source>
        <dbReference type="Proteomes" id="UP000077202"/>
    </source>
</evidence>
<evidence type="ECO:0000256" key="2">
    <source>
        <dbReference type="ARBA" id="ARBA00022484"/>
    </source>
</evidence>
<dbReference type="Proteomes" id="UP000077202">
    <property type="component" value="Unassembled WGS sequence"/>
</dbReference>
<dbReference type="PANTHER" id="PTHR23079">
    <property type="entry name" value="RNA-DEPENDENT RNA POLYMERASE"/>
    <property type="match status" value="1"/>
</dbReference>
<comment type="function">
    <text evidence="9">Probably involved in the RNA silencing pathway and required for the generation of small interfering RNAs (siRNAs).</text>
</comment>
<dbReference type="Gene3D" id="3.30.70.330">
    <property type="match status" value="1"/>
</dbReference>
<evidence type="ECO:0000256" key="7">
    <source>
        <dbReference type="ARBA" id="ARBA00048744"/>
    </source>
</evidence>
<evidence type="ECO:0000256" key="1">
    <source>
        <dbReference type="ARBA" id="ARBA00005762"/>
    </source>
</evidence>
<organism evidence="11 12">
    <name type="scientific">Marchantia polymorpha subsp. ruderalis</name>
    <dbReference type="NCBI Taxonomy" id="1480154"/>
    <lineage>
        <taxon>Eukaryota</taxon>
        <taxon>Viridiplantae</taxon>
        <taxon>Streptophyta</taxon>
        <taxon>Embryophyta</taxon>
        <taxon>Marchantiophyta</taxon>
        <taxon>Marchantiopsida</taxon>
        <taxon>Marchantiidae</taxon>
        <taxon>Marchantiales</taxon>
        <taxon>Marchantiaceae</taxon>
        <taxon>Marchantia</taxon>
    </lineage>
</organism>
<evidence type="ECO:0000256" key="8">
    <source>
        <dbReference type="PROSITE-ProRule" id="PRU00176"/>
    </source>
</evidence>
<dbReference type="AlphaFoldDB" id="A0A176W1R1"/>
<dbReference type="GO" id="GO:0031380">
    <property type="term" value="C:nuclear RNA-directed RNA polymerase complex"/>
    <property type="evidence" value="ECO:0007669"/>
    <property type="project" value="TreeGrafter"/>
</dbReference>
<evidence type="ECO:0000259" key="10">
    <source>
        <dbReference type="PROSITE" id="PS50102"/>
    </source>
</evidence>
<comment type="catalytic activity">
    <reaction evidence="7 9">
        <text>RNA(n) + a ribonucleoside 5'-triphosphate = RNA(n+1) + diphosphate</text>
        <dbReference type="Rhea" id="RHEA:21248"/>
        <dbReference type="Rhea" id="RHEA-COMP:14527"/>
        <dbReference type="Rhea" id="RHEA-COMP:17342"/>
        <dbReference type="ChEBI" id="CHEBI:33019"/>
        <dbReference type="ChEBI" id="CHEBI:61557"/>
        <dbReference type="ChEBI" id="CHEBI:140395"/>
        <dbReference type="EC" id="2.7.7.48"/>
    </reaction>
</comment>
<protein>
    <recommendedName>
        <fullName evidence="9">RNA-dependent RNA polymerase</fullName>
        <ecNumber evidence="9">2.7.7.48</ecNumber>
    </recommendedName>
</protein>
<dbReference type="EC" id="2.7.7.48" evidence="9"/>
<sequence length="1169" mass="131591">MEPTQASIGNFPADVTSKELAEFLEMKVGYVLKCRVKNVAGTEVPPHAFVHFESAAVANEACKRASRKRLLFRGLPLIAQMEDRLGRRGFNPLKNPANIHLVNVKLGMGSLVKPRLMLVSWEGPPQGLTLRIEPDVKRMRFFFSANLELNRGKSQACDVMLNLELGRVKVVREIKSEAAASDCDLELLIQLWSPPSIFYRTAEDDVYEYCHGSAQLTDDEDPWTRSVDVITPAKSVGRCLDYRIRVRARQCTAVKKALAYFQSLGLLEKPCSLSVSDAEREGPKPNHYFLSVPIQKGLSIPFSLMFLVNGLVHQNVVHETALSPEFFRLLQPAVTPEHVTTHALRLMLTSSQGKVFDPTRQLKAIINRAPSVLLRSMAGSNVLVRRLIITPTRVLCLPPEIECSNRVLRQFSAISDRFMRVTFVDENFDSITPSDFSVQTAPIVRTLTKTQGRRSALFYRVKSFMAHGFSLCGRQYMFLAFSASQLRDNSAWFFAGTPRLGVDHIRGWMGSFPRGNVAKFAARMGLCFSATFSTEIVPREQTVTIDDVMANGYTFSDGCGKISPSFAPEVARLLNLEEHPPCAYQIRYGGHKGVLGVWPIEEGPKYKLALRGSMRKFDSQHCQLEIVAWAKFIPSYLNRQIITLLSTLNVQDSVFINLQDTMVDDLNRMINDRELAYSVLMNTCPGELYSTPLRMLCAGFRPQDEMHLRSMLVATRAAQIDRLVQKTNIFVSDGRLLMGVMDETGTLEYGQCFIRASSPPRLDIRGIYRQSSSVVTGRIIMTKNPCLHPGDIRVLQAVDVPALHHMVDCLVFPQKGPRPHSNEASGSDLDGDVYFVTWDQRLIPPSGVSSEPMNHKCSPQTIVQSIPQDVRIQEVIDFFVKYMLNDKLGRISNAQVVHADRSDLGALDEKCLILAELAVTAVDYPKTGKPAEMPPELAPKEYPDFLGKPAAESYKSQKVLGILYRKVVNILPKLDAVDPLLLRASSDQSQAIPDPNYDTDLEISGFEAYLDEAWICKQHYDQKLRVIMSQFGISDEGQVATGRVVLGRRQGVRANDVRDKLKLEYLALQKEFRTVFQNDPSLSHKDQDQDQTPGELALIQRRLLEAKASAWYHVTYHPKWYHKAKQLLIETLDDTQLTKRSNLLSFPWVAVEQLVAIKSRRIKSRRARE</sequence>
<dbReference type="Pfam" id="PF05183">
    <property type="entry name" value="RdRP"/>
    <property type="match status" value="1"/>
</dbReference>
<dbReference type="GO" id="GO:0030422">
    <property type="term" value="P:siRNA processing"/>
    <property type="evidence" value="ECO:0007669"/>
    <property type="project" value="TreeGrafter"/>
</dbReference>
<dbReference type="InterPro" id="IPR057297">
    <property type="entry name" value="RDR6-like_2nd"/>
</dbReference>
<dbReference type="InterPro" id="IPR058751">
    <property type="entry name" value="RDRP_helical"/>
</dbReference>
<dbReference type="Pfam" id="PF24577">
    <property type="entry name" value="RDR6_2nd"/>
    <property type="match status" value="1"/>
</dbReference>
<name>A0A176W1R1_MARPO</name>
<dbReference type="InterPro" id="IPR057298">
    <property type="entry name" value="RDR6-like_RBD"/>
</dbReference>
<dbReference type="PANTHER" id="PTHR23079:SF18">
    <property type="entry name" value="RNA-DEPENDENT RNA POLYMERASE 6"/>
    <property type="match status" value="1"/>
</dbReference>
<dbReference type="SUPFAM" id="SSF54928">
    <property type="entry name" value="RNA-binding domain, RBD"/>
    <property type="match status" value="1"/>
</dbReference>
<dbReference type="InterPro" id="IPR058752">
    <property type="entry name" value="RDRP_C_head"/>
</dbReference>
<dbReference type="Pfam" id="PF26253">
    <property type="entry name" value="RdRP_head"/>
    <property type="match status" value="1"/>
</dbReference>
<keyword evidence="5 8" id="KW-0694">RNA-binding</keyword>
<dbReference type="GO" id="GO:0003723">
    <property type="term" value="F:RNA binding"/>
    <property type="evidence" value="ECO:0007669"/>
    <property type="project" value="UniProtKB-UniRule"/>
</dbReference>
<reference evidence="11" key="1">
    <citation type="submission" date="2016-03" db="EMBL/GenBank/DDBJ databases">
        <title>Mechanisms controlling the formation of the plant cell surface in tip-growing cells are functionally conserved among land plants.</title>
        <authorList>
            <person name="Honkanen S."/>
            <person name="Jones V.A."/>
            <person name="Morieri G."/>
            <person name="Champion C."/>
            <person name="Hetherington A.J."/>
            <person name="Kelly S."/>
            <person name="Saint-Marcoux D."/>
            <person name="Proust H."/>
            <person name="Prescott H."/>
            <person name="Dolan L."/>
        </authorList>
    </citation>
    <scope>NUCLEOTIDE SEQUENCE [LARGE SCALE GENOMIC DNA]</scope>
    <source>
        <tissue evidence="11">Whole gametophyte</tissue>
    </source>
</reference>
<comment type="similarity">
    <text evidence="1 9">Belongs to the RdRP family.</text>
</comment>
<dbReference type="EMBL" id="LVLJ01002001">
    <property type="protein sequence ID" value="OAE27000.1"/>
    <property type="molecule type" value="Genomic_DNA"/>
</dbReference>
<keyword evidence="12" id="KW-1185">Reference proteome</keyword>
<keyword evidence="4 9" id="KW-0548">Nucleotidyltransferase</keyword>
<comment type="caution">
    <text evidence="11">The sequence shown here is derived from an EMBL/GenBank/DDBJ whole genome shotgun (WGS) entry which is preliminary data.</text>
</comment>
<evidence type="ECO:0000256" key="4">
    <source>
        <dbReference type="ARBA" id="ARBA00022695"/>
    </source>
</evidence>
<dbReference type="Pfam" id="PF26252">
    <property type="entry name" value="RdRP_helical"/>
    <property type="match status" value="1"/>
</dbReference>
<feature type="domain" description="RRM" evidence="10">
    <location>
        <begin position="4"/>
        <end position="84"/>
    </location>
</feature>
<dbReference type="CDD" id="cd00590">
    <property type="entry name" value="RRM_SF"/>
    <property type="match status" value="1"/>
</dbReference>
<evidence type="ECO:0000256" key="9">
    <source>
        <dbReference type="RuleBase" id="RU363098"/>
    </source>
</evidence>
<dbReference type="InterPro" id="IPR035979">
    <property type="entry name" value="RBD_domain_sf"/>
</dbReference>
<dbReference type="GO" id="GO:0003968">
    <property type="term" value="F:RNA-directed RNA polymerase activity"/>
    <property type="evidence" value="ECO:0007669"/>
    <property type="project" value="UniProtKB-KW"/>
</dbReference>